<dbReference type="InterPro" id="IPR011009">
    <property type="entry name" value="Kinase-like_dom_sf"/>
</dbReference>
<sequence length="130" mass="14631">MLNQSLTHASSYLPHYTVHVAYPIFPFNPTGDTPRVQISDFSTSVLPSSSDNPTTQMTKFACKKPRYSAPEQILDIARPSIASNIFSLGLLISRLLTSRTIEMGSTRFFPVYRRDGRVDTEDRPAEKLSY</sequence>
<dbReference type="AlphaFoldDB" id="A0A3N4HPT4"/>
<proteinExistence type="predicted"/>
<evidence type="ECO:0000313" key="3">
    <source>
        <dbReference type="Proteomes" id="UP000275078"/>
    </source>
</evidence>
<dbReference type="PROSITE" id="PS50011">
    <property type="entry name" value="PROTEIN_KINASE_DOM"/>
    <property type="match status" value="1"/>
</dbReference>
<organism evidence="2 3">
    <name type="scientific">Ascobolus immersus RN42</name>
    <dbReference type="NCBI Taxonomy" id="1160509"/>
    <lineage>
        <taxon>Eukaryota</taxon>
        <taxon>Fungi</taxon>
        <taxon>Dikarya</taxon>
        <taxon>Ascomycota</taxon>
        <taxon>Pezizomycotina</taxon>
        <taxon>Pezizomycetes</taxon>
        <taxon>Pezizales</taxon>
        <taxon>Ascobolaceae</taxon>
        <taxon>Ascobolus</taxon>
    </lineage>
</organism>
<keyword evidence="3" id="KW-1185">Reference proteome</keyword>
<accession>A0A3N4HPT4</accession>
<dbReference type="GO" id="GO:0005524">
    <property type="term" value="F:ATP binding"/>
    <property type="evidence" value="ECO:0007669"/>
    <property type="project" value="InterPro"/>
</dbReference>
<gene>
    <name evidence="2" type="ORF">BJ508DRAFT_15977</name>
</gene>
<feature type="domain" description="Protein kinase" evidence="1">
    <location>
        <begin position="1"/>
        <end position="130"/>
    </location>
</feature>
<dbReference type="Proteomes" id="UP000275078">
    <property type="component" value="Unassembled WGS sequence"/>
</dbReference>
<dbReference type="GO" id="GO:0004672">
    <property type="term" value="F:protein kinase activity"/>
    <property type="evidence" value="ECO:0007669"/>
    <property type="project" value="InterPro"/>
</dbReference>
<evidence type="ECO:0000313" key="2">
    <source>
        <dbReference type="EMBL" id="RPA75833.1"/>
    </source>
</evidence>
<name>A0A3N4HPT4_ASCIM</name>
<evidence type="ECO:0000259" key="1">
    <source>
        <dbReference type="PROSITE" id="PS50011"/>
    </source>
</evidence>
<dbReference type="OrthoDB" id="449424at2759"/>
<reference evidence="2 3" key="1">
    <citation type="journal article" date="2018" name="Nat. Ecol. Evol.">
        <title>Pezizomycetes genomes reveal the molecular basis of ectomycorrhizal truffle lifestyle.</title>
        <authorList>
            <person name="Murat C."/>
            <person name="Payen T."/>
            <person name="Noel B."/>
            <person name="Kuo A."/>
            <person name="Morin E."/>
            <person name="Chen J."/>
            <person name="Kohler A."/>
            <person name="Krizsan K."/>
            <person name="Balestrini R."/>
            <person name="Da Silva C."/>
            <person name="Montanini B."/>
            <person name="Hainaut M."/>
            <person name="Levati E."/>
            <person name="Barry K.W."/>
            <person name="Belfiori B."/>
            <person name="Cichocki N."/>
            <person name="Clum A."/>
            <person name="Dockter R.B."/>
            <person name="Fauchery L."/>
            <person name="Guy J."/>
            <person name="Iotti M."/>
            <person name="Le Tacon F."/>
            <person name="Lindquist E.A."/>
            <person name="Lipzen A."/>
            <person name="Malagnac F."/>
            <person name="Mello A."/>
            <person name="Molinier V."/>
            <person name="Miyauchi S."/>
            <person name="Poulain J."/>
            <person name="Riccioni C."/>
            <person name="Rubini A."/>
            <person name="Sitrit Y."/>
            <person name="Splivallo R."/>
            <person name="Traeger S."/>
            <person name="Wang M."/>
            <person name="Zifcakova L."/>
            <person name="Wipf D."/>
            <person name="Zambonelli A."/>
            <person name="Paolocci F."/>
            <person name="Nowrousian M."/>
            <person name="Ottonello S."/>
            <person name="Baldrian P."/>
            <person name="Spatafora J.W."/>
            <person name="Henrissat B."/>
            <person name="Nagy L.G."/>
            <person name="Aury J.M."/>
            <person name="Wincker P."/>
            <person name="Grigoriev I.V."/>
            <person name="Bonfante P."/>
            <person name="Martin F.M."/>
        </authorList>
    </citation>
    <scope>NUCLEOTIDE SEQUENCE [LARGE SCALE GENOMIC DNA]</scope>
    <source>
        <strain evidence="2 3">RN42</strain>
    </source>
</reference>
<dbReference type="SUPFAM" id="SSF56112">
    <property type="entry name" value="Protein kinase-like (PK-like)"/>
    <property type="match status" value="1"/>
</dbReference>
<dbReference type="Gene3D" id="1.10.510.10">
    <property type="entry name" value="Transferase(Phosphotransferase) domain 1"/>
    <property type="match status" value="1"/>
</dbReference>
<dbReference type="EMBL" id="ML119756">
    <property type="protein sequence ID" value="RPA75833.1"/>
    <property type="molecule type" value="Genomic_DNA"/>
</dbReference>
<protein>
    <recommendedName>
        <fullName evidence="1">Protein kinase domain-containing protein</fullName>
    </recommendedName>
</protein>
<dbReference type="InterPro" id="IPR000719">
    <property type="entry name" value="Prot_kinase_dom"/>
</dbReference>